<dbReference type="AlphaFoldDB" id="J8ZZP6"/>
<evidence type="ECO:0000313" key="2">
    <source>
        <dbReference type="EMBL" id="EJW05103.1"/>
    </source>
</evidence>
<name>J8ZZP6_EDHAE</name>
<dbReference type="HOGENOM" id="CLU_438726_0_0_1"/>
<reference evidence="2 3" key="1">
    <citation type="submission" date="2011-08" db="EMBL/GenBank/DDBJ databases">
        <authorList>
            <person name="Liu Z.J."/>
            <person name="Shi F.L."/>
            <person name="Lu J.Q."/>
            <person name="Li M."/>
            <person name="Wang Z.L."/>
        </authorList>
    </citation>
    <scope>NUCLEOTIDE SEQUENCE [LARGE SCALE GENOMIC DNA]</scope>
    <source>
        <strain evidence="2 3">USNM 41457</strain>
    </source>
</reference>
<dbReference type="InterPro" id="IPR016024">
    <property type="entry name" value="ARM-type_fold"/>
</dbReference>
<proteinExistence type="predicted"/>
<dbReference type="InterPro" id="IPR011009">
    <property type="entry name" value="Kinase-like_dom_sf"/>
</dbReference>
<accession>J8ZZP6</accession>
<protein>
    <submittedName>
        <fullName evidence="2">SCY1 protein kinase</fullName>
    </submittedName>
</protein>
<dbReference type="VEuPathDB" id="MicrosporidiaDB:EDEG_00816"/>
<evidence type="ECO:0000313" key="3">
    <source>
        <dbReference type="Proteomes" id="UP000003163"/>
    </source>
</evidence>
<feature type="compositionally biased region" description="Basic and acidic residues" evidence="1">
    <location>
        <begin position="600"/>
        <end position="612"/>
    </location>
</feature>
<dbReference type="SUPFAM" id="SSF48371">
    <property type="entry name" value="ARM repeat"/>
    <property type="match status" value="1"/>
</dbReference>
<feature type="region of interest" description="Disordered" evidence="1">
    <location>
        <begin position="598"/>
        <end position="623"/>
    </location>
</feature>
<keyword evidence="3" id="KW-1185">Reference proteome</keyword>
<sequence length="623" mass="72682">MDYFRKILPKSLTVEKEVLKNTDVYAVYNEKDNTKICYKNVEAGKNAIDKLKALKHTNIINIIKYDMTSNAVTLKLPLTYPLSTLKKINFQNICIFKFHMICTIGNVILFLERCGLSHGLINEDSVYVNSDGRIVLGNFENCIRGKNELDVYMFFQLVNELKLEFKRHSSSLEKYETLSHYTHDPFDVEKASKSLPKPLTEEEKMGLKTFELKLNNFSTITEIYDILMKTSSTTVSEFCGKVRLVFEKNIYNKFETSLMKFRIFNIYQKEIFLDFLNLNGQFWYGSIVDKIIDLYVQELDNESPRYKEKIMKMFFNLNINSSYDDFIDKMFEIMDSQVRLFLLKADNMYGTNIISRMSDWNKKSFDSIILGVKCSDFRLQHETIKFLNKIFAKLNSNNQKEVIKNIHIYAKNDEIIHEGIDLVENNFEIIISHDKSSSMMKYMYKFILTFFSNEYNRSRIIDLLSKLFTHFEPKKLQSEVLPTIIYFLSEKDVQDKCFNIISDILNFLKINKQALLSASYVKGITTAFGKMSASLSQKNLLSFKNDTKTNNNPQASEKTQSSLIEYIPEPNKKSISVPLVGKKPEETVKTKKIINNTKLTENKSIKNKHDSNSSDEEWNDDVW</sequence>
<feature type="compositionally biased region" description="Acidic residues" evidence="1">
    <location>
        <begin position="613"/>
        <end position="623"/>
    </location>
</feature>
<keyword evidence="2" id="KW-0808">Transferase</keyword>
<gene>
    <name evidence="2" type="ORF">EDEG_00816</name>
</gene>
<dbReference type="EMBL" id="AFBI03000010">
    <property type="protein sequence ID" value="EJW05103.1"/>
    <property type="molecule type" value="Genomic_DNA"/>
</dbReference>
<dbReference type="SUPFAM" id="SSF56112">
    <property type="entry name" value="Protein kinase-like (PK-like)"/>
    <property type="match status" value="1"/>
</dbReference>
<dbReference type="Gene3D" id="1.10.510.10">
    <property type="entry name" value="Transferase(Phosphotransferase) domain 1"/>
    <property type="match status" value="1"/>
</dbReference>
<dbReference type="InParanoid" id="J8ZZP6"/>
<comment type="caution">
    <text evidence="2">The sequence shown here is derived from an EMBL/GenBank/DDBJ whole genome shotgun (WGS) entry which is preliminary data.</text>
</comment>
<dbReference type="OrthoDB" id="447103at2759"/>
<keyword evidence="2" id="KW-0418">Kinase</keyword>
<evidence type="ECO:0000256" key="1">
    <source>
        <dbReference type="SAM" id="MobiDB-lite"/>
    </source>
</evidence>
<organism evidence="2 3">
    <name type="scientific">Edhazardia aedis (strain USNM 41457)</name>
    <name type="common">Microsporidian parasite</name>
    <dbReference type="NCBI Taxonomy" id="1003232"/>
    <lineage>
        <taxon>Eukaryota</taxon>
        <taxon>Fungi</taxon>
        <taxon>Fungi incertae sedis</taxon>
        <taxon>Microsporidia</taxon>
        <taxon>Edhazardia</taxon>
    </lineage>
</organism>
<dbReference type="GO" id="GO:0016301">
    <property type="term" value="F:kinase activity"/>
    <property type="evidence" value="ECO:0007669"/>
    <property type="project" value="UniProtKB-KW"/>
</dbReference>
<dbReference type="Proteomes" id="UP000003163">
    <property type="component" value="Unassembled WGS sequence"/>
</dbReference>
<reference evidence="3" key="2">
    <citation type="submission" date="2015-07" db="EMBL/GenBank/DDBJ databases">
        <title>Contrasting host-pathogen interactions and genome evolution in two generalist and specialist microsporidian pathogens of mosquitoes.</title>
        <authorList>
            <consortium name="The Broad Institute Genomics Platform"/>
            <consortium name="The Broad Institute Genome Sequencing Center for Infectious Disease"/>
            <person name="Cuomo C.A."/>
            <person name="Sanscrainte N.D."/>
            <person name="Goldberg J.M."/>
            <person name="Heiman D."/>
            <person name="Young S."/>
            <person name="Zeng Q."/>
            <person name="Becnel J.J."/>
            <person name="Birren B.W."/>
        </authorList>
    </citation>
    <scope>NUCLEOTIDE SEQUENCE [LARGE SCALE GENOMIC DNA]</scope>
    <source>
        <strain evidence="3">USNM 41457</strain>
    </source>
</reference>